<dbReference type="Pfam" id="PF00090">
    <property type="entry name" value="TSP_1"/>
    <property type="match status" value="4"/>
</dbReference>
<dbReference type="GO" id="GO:0007411">
    <property type="term" value="P:axon guidance"/>
    <property type="evidence" value="ECO:0007669"/>
    <property type="project" value="TreeGrafter"/>
</dbReference>
<keyword evidence="8" id="KW-0221">Differentiation</keyword>
<dbReference type="FunFam" id="2.20.100.10:FF:000021">
    <property type="entry name" value="semaphorin-5B isoform X1"/>
    <property type="match status" value="1"/>
</dbReference>
<dbReference type="SMART" id="SM00630">
    <property type="entry name" value="Sema"/>
    <property type="match status" value="1"/>
</dbReference>
<keyword evidence="19" id="KW-1185">Reference proteome</keyword>
<dbReference type="Proteomes" id="UP000887116">
    <property type="component" value="Unassembled WGS sequence"/>
</dbReference>
<dbReference type="Pfam" id="PF01437">
    <property type="entry name" value="PSI"/>
    <property type="match status" value="1"/>
</dbReference>
<comment type="subcellular location">
    <subcellularLocation>
        <location evidence="1">Membrane</location>
        <topology evidence="1">Single-pass membrane protein</topology>
    </subcellularLocation>
    <subcellularLocation>
        <location evidence="2">Secreted</location>
    </subcellularLocation>
</comment>
<evidence type="ECO:0000256" key="2">
    <source>
        <dbReference type="ARBA" id="ARBA00004613"/>
    </source>
</evidence>
<keyword evidence="6" id="KW-0732">Signal</keyword>
<comment type="caution">
    <text evidence="18">The sequence shown here is derived from an EMBL/GenBank/DDBJ whole genome shotgun (WGS) entry which is preliminary data.</text>
</comment>
<keyword evidence="10 16" id="KW-1133">Transmembrane helix</keyword>
<reference evidence="18" key="1">
    <citation type="submission" date="2020-07" db="EMBL/GenBank/DDBJ databases">
        <title>Multicomponent nature underlies the extraordinary mechanical properties of spider dragline silk.</title>
        <authorList>
            <person name="Kono N."/>
            <person name="Nakamura H."/>
            <person name="Mori M."/>
            <person name="Yoshida Y."/>
            <person name="Ohtoshi R."/>
            <person name="Malay A.D."/>
            <person name="Moran D.A.P."/>
            <person name="Tomita M."/>
            <person name="Numata K."/>
            <person name="Arakawa K."/>
        </authorList>
    </citation>
    <scope>NUCLEOTIDE SEQUENCE</scope>
</reference>
<dbReference type="InterPro" id="IPR057563">
    <property type="entry name" value="Sema5A/B-like_TSP-1"/>
</dbReference>
<evidence type="ECO:0000256" key="10">
    <source>
        <dbReference type="ARBA" id="ARBA00022989"/>
    </source>
</evidence>
<keyword evidence="13" id="KW-0325">Glycoprotein</keyword>
<gene>
    <name evidence="18" type="primary">Sema5b</name>
    <name evidence="18" type="ORF">TNCT_177731</name>
</gene>
<feature type="domain" description="Sema" evidence="17">
    <location>
        <begin position="54"/>
        <end position="502"/>
    </location>
</feature>
<dbReference type="Pfam" id="PF01403">
    <property type="entry name" value="Sema"/>
    <property type="match status" value="1"/>
</dbReference>
<evidence type="ECO:0000256" key="15">
    <source>
        <dbReference type="PROSITE-ProRule" id="PRU00352"/>
    </source>
</evidence>
<dbReference type="InterPro" id="IPR027231">
    <property type="entry name" value="Semaphorin"/>
</dbReference>
<dbReference type="Gene3D" id="3.30.1680.10">
    <property type="entry name" value="ligand-binding face of the semaphorins, domain 2"/>
    <property type="match status" value="1"/>
</dbReference>
<dbReference type="Pfam" id="PF23260">
    <property type="entry name" value="TSP1_2"/>
    <property type="match status" value="1"/>
</dbReference>
<evidence type="ECO:0000256" key="5">
    <source>
        <dbReference type="ARBA" id="ARBA00022692"/>
    </source>
</evidence>
<dbReference type="GO" id="GO:0071526">
    <property type="term" value="P:semaphorin-plexin signaling pathway"/>
    <property type="evidence" value="ECO:0007669"/>
    <property type="project" value="TreeGrafter"/>
</dbReference>
<evidence type="ECO:0000313" key="18">
    <source>
        <dbReference type="EMBL" id="GFQ70415.1"/>
    </source>
</evidence>
<dbReference type="GO" id="GO:0005576">
    <property type="term" value="C:extracellular region"/>
    <property type="evidence" value="ECO:0007669"/>
    <property type="project" value="UniProtKB-SubCell"/>
</dbReference>
<feature type="transmembrane region" description="Helical" evidence="16">
    <location>
        <begin position="928"/>
        <end position="951"/>
    </location>
</feature>
<dbReference type="OrthoDB" id="9988752at2759"/>
<evidence type="ECO:0000256" key="9">
    <source>
        <dbReference type="ARBA" id="ARBA00022902"/>
    </source>
</evidence>
<sequence length="1014" mass="114862">MLSILANQHLCTCVFDLSPSKVEAIAYTNLMNWISISINNQSNKMESGSVIDWHPFLFVSPVMNTYLKSSIEVFTQVNAKSFGQLLFDIQRYQLIVGSRNYLFRLSLEGLKKLEEAHWPADAENIHTCHMKGKSQEDCMNYIKVLVSHGNKIFSCGTNAFLPECSWRDIDNLNSVELVPGEAKCPYSPYANSTALITSQGDYYVASTIDFSGRDSVIFKVTGGQPTLRTVQFDPKWLSDANFVASYDIDNFTYYFFREAAVEYINCGKVIYSRVARICKNDQGGQFLLKDKFTTFLKARLDCSVPGNYPFYYNEIQSVHYIEREEIFYATFTTPVNSIYGTAICAYNMTSIMNSFNGAFKYQEKPNYAWERQTSPHRHFQCEVTKKSTQHVLDSEKYQLMNEAVQPMTSLPIVRLELERFTHIVVDSVQTKDYDSVHVMFVASVEGIIRKLVILPDTKETCLIEKIKVFHEGSTDSIKVLKLLKDTNSLYIGTEETVLRIPVHRCERMHSRSECLASMDPYCGWNEYKMTCSAAPHRDPRSTFWHQEKIACPRTDTPVDGGWSVWSSWFECSQVGHEVIGDRCKCQKRFCDSPAPANGGKECEGTSVHVTNCTRDGQWTEWSSWSSCSQTCGLGVKTRRRICGNPAPAFGGKICIGPEKDEIYCTANPPCPAATVSPIDGHWSEWSTWEECSSPCGGGIQVRRRRCNSPPPQNGGKECIGCSQDYKFCNLQSCPEVKKSTPWTPYLKVNQTKDGYFEQRLRFTCRANVPDESMLKIGHMRKEERFCHEGSRNCLDSAFLSIDGGWSAWSAWSYCSASCGGGVQFKERMCDSPKPVGGGAECQGPARVDRPCNIESCHDLEGWEPWSVWSLCDDNQEQQRRRRCKVPLTSSTYCTGPTKEIRMCIPAQIEAEANNDRRSKEDGIHAEHIVGGFVCGLLIGMLIAGLGFYFYFKRKCTPRHSRVATQLIPVKPNTYVDGNEWKNNYSNTLSQKIPLREATIKRNGSIRTQLQSDNF</sequence>
<dbReference type="Gene3D" id="2.20.100.10">
    <property type="entry name" value="Thrombospondin type-1 (TSP1) repeat"/>
    <property type="match status" value="4"/>
</dbReference>
<dbReference type="PROSITE" id="PS50092">
    <property type="entry name" value="TSP1"/>
    <property type="match status" value="4"/>
</dbReference>
<dbReference type="PANTHER" id="PTHR11036">
    <property type="entry name" value="SEMAPHORIN"/>
    <property type="match status" value="1"/>
</dbReference>
<keyword evidence="4" id="KW-0964">Secreted</keyword>
<evidence type="ECO:0000256" key="12">
    <source>
        <dbReference type="ARBA" id="ARBA00023157"/>
    </source>
</evidence>
<keyword evidence="11 16" id="KW-0472">Membrane</keyword>
<evidence type="ECO:0000256" key="4">
    <source>
        <dbReference type="ARBA" id="ARBA00022525"/>
    </source>
</evidence>
<dbReference type="GO" id="GO:0030215">
    <property type="term" value="F:semaphorin receptor binding"/>
    <property type="evidence" value="ECO:0007669"/>
    <property type="project" value="InterPro"/>
</dbReference>
<dbReference type="PROSITE" id="PS51004">
    <property type="entry name" value="SEMA"/>
    <property type="match status" value="1"/>
</dbReference>
<keyword evidence="5 16" id="KW-0812">Transmembrane</keyword>
<dbReference type="InterPro" id="IPR016201">
    <property type="entry name" value="PSI"/>
</dbReference>
<dbReference type="InterPro" id="IPR000884">
    <property type="entry name" value="TSP1_rpt"/>
</dbReference>
<proteinExistence type="predicted"/>
<dbReference type="InterPro" id="IPR036352">
    <property type="entry name" value="Semap_dom_sf"/>
</dbReference>
<comment type="caution">
    <text evidence="15">Lacks conserved residue(s) required for the propagation of feature annotation.</text>
</comment>
<keyword evidence="3" id="KW-0217">Developmental protein</keyword>
<dbReference type="InterPro" id="IPR001627">
    <property type="entry name" value="Semap_dom"/>
</dbReference>
<dbReference type="SUPFAM" id="SSF103575">
    <property type="entry name" value="Plexin repeat"/>
    <property type="match status" value="1"/>
</dbReference>
<dbReference type="InterPro" id="IPR015943">
    <property type="entry name" value="WD40/YVTN_repeat-like_dom_sf"/>
</dbReference>
<evidence type="ECO:0000256" key="8">
    <source>
        <dbReference type="ARBA" id="ARBA00022782"/>
    </source>
</evidence>
<evidence type="ECO:0000256" key="7">
    <source>
        <dbReference type="ARBA" id="ARBA00022737"/>
    </source>
</evidence>
<evidence type="ECO:0000256" key="16">
    <source>
        <dbReference type="SAM" id="Phobius"/>
    </source>
</evidence>
<dbReference type="AlphaFoldDB" id="A0A8X6KAP7"/>
<keyword evidence="9" id="KW-0524">Neurogenesis</keyword>
<dbReference type="PANTHER" id="PTHR11036:SF79">
    <property type="entry name" value="SEMAPHORIN 5C, ISOFORM A"/>
    <property type="match status" value="1"/>
</dbReference>
<evidence type="ECO:0000256" key="11">
    <source>
        <dbReference type="ARBA" id="ARBA00023136"/>
    </source>
</evidence>
<dbReference type="GO" id="GO:0030335">
    <property type="term" value="P:positive regulation of cell migration"/>
    <property type="evidence" value="ECO:0007669"/>
    <property type="project" value="TreeGrafter"/>
</dbReference>
<dbReference type="Gene3D" id="2.130.10.10">
    <property type="entry name" value="YVTN repeat-like/Quinoprotein amine dehydrogenase"/>
    <property type="match status" value="1"/>
</dbReference>
<evidence type="ECO:0000313" key="19">
    <source>
        <dbReference type="Proteomes" id="UP000887116"/>
    </source>
</evidence>
<dbReference type="InterPro" id="IPR002165">
    <property type="entry name" value="Plexin_repeat"/>
</dbReference>
<accession>A0A8X6KAP7</accession>
<dbReference type="SUPFAM" id="SSF101912">
    <property type="entry name" value="Sema domain"/>
    <property type="match status" value="1"/>
</dbReference>
<evidence type="ECO:0000256" key="14">
    <source>
        <dbReference type="ARBA" id="ARBA00074148"/>
    </source>
</evidence>
<dbReference type="FunFam" id="2.130.10.10:FF:000369">
    <property type="entry name" value="semaphorin-2A isoform X1"/>
    <property type="match status" value="1"/>
</dbReference>
<dbReference type="FunFam" id="2.20.100.10:FF:000001">
    <property type="entry name" value="semaphorin-5A isoform X1"/>
    <property type="match status" value="2"/>
</dbReference>
<evidence type="ECO:0000256" key="6">
    <source>
        <dbReference type="ARBA" id="ARBA00022729"/>
    </source>
</evidence>
<dbReference type="GO" id="GO:0045499">
    <property type="term" value="F:chemorepellent activity"/>
    <property type="evidence" value="ECO:0007669"/>
    <property type="project" value="TreeGrafter"/>
</dbReference>
<dbReference type="SMART" id="SM00209">
    <property type="entry name" value="TSP1"/>
    <property type="match status" value="5"/>
</dbReference>
<organism evidence="18 19">
    <name type="scientific">Trichonephila clavata</name>
    <name type="common">Joro spider</name>
    <name type="synonym">Nephila clavata</name>
    <dbReference type="NCBI Taxonomy" id="2740835"/>
    <lineage>
        <taxon>Eukaryota</taxon>
        <taxon>Metazoa</taxon>
        <taxon>Ecdysozoa</taxon>
        <taxon>Arthropoda</taxon>
        <taxon>Chelicerata</taxon>
        <taxon>Arachnida</taxon>
        <taxon>Araneae</taxon>
        <taxon>Araneomorphae</taxon>
        <taxon>Entelegynae</taxon>
        <taxon>Araneoidea</taxon>
        <taxon>Nephilidae</taxon>
        <taxon>Trichonephila</taxon>
    </lineage>
</organism>
<dbReference type="GO" id="GO:0005886">
    <property type="term" value="C:plasma membrane"/>
    <property type="evidence" value="ECO:0007669"/>
    <property type="project" value="TreeGrafter"/>
</dbReference>
<keyword evidence="12" id="KW-1015">Disulfide bond</keyword>
<name>A0A8X6KAP7_TRICU</name>
<evidence type="ECO:0000256" key="13">
    <source>
        <dbReference type="ARBA" id="ARBA00023180"/>
    </source>
</evidence>
<dbReference type="InterPro" id="IPR036383">
    <property type="entry name" value="TSP1_rpt_sf"/>
</dbReference>
<evidence type="ECO:0000256" key="3">
    <source>
        <dbReference type="ARBA" id="ARBA00022473"/>
    </source>
</evidence>
<dbReference type="SMART" id="SM00423">
    <property type="entry name" value="PSI"/>
    <property type="match status" value="1"/>
</dbReference>
<evidence type="ECO:0000259" key="17">
    <source>
        <dbReference type="PROSITE" id="PS51004"/>
    </source>
</evidence>
<dbReference type="SUPFAM" id="SSF82895">
    <property type="entry name" value="TSP-1 type 1 repeat"/>
    <property type="match status" value="4"/>
</dbReference>
<dbReference type="FunFam" id="2.20.100.10:FF:000007">
    <property type="entry name" value="Thrombospondin 1"/>
    <property type="match status" value="1"/>
</dbReference>
<keyword evidence="7" id="KW-0677">Repeat</keyword>
<dbReference type="EMBL" id="BMAO01010949">
    <property type="protein sequence ID" value="GFQ70415.1"/>
    <property type="molecule type" value="Genomic_DNA"/>
</dbReference>
<protein>
    <recommendedName>
        <fullName evidence="14">Semaphorin-2A</fullName>
    </recommendedName>
</protein>
<dbReference type="PRINTS" id="PR01705">
    <property type="entry name" value="TSP1REPEAT"/>
</dbReference>
<evidence type="ECO:0000256" key="1">
    <source>
        <dbReference type="ARBA" id="ARBA00004167"/>
    </source>
</evidence>